<dbReference type="GO" id="GO:0003824">
    <property type="term" value="F:catalytic activity"/>
    <property type="evidence" value="ECO:0007669"/>
    <property type="project" value="InterPro"/>
</dbReference>
<dbReference type="KEGG" id="jde:Jden_1547"/>
<protein>
    <submittedName>
        <fullName evidence="5">Histidine triad (HIT) protein</fullName>
    </submittedName>
</protein>
<reference evidence="5 6" key="1">
    <citation type="journal article" date="2009" name="Stand. Genomic Sci.">
        <title>Complete genome sequence of Jonesia denitrificans type strain (Prevot 55134).</title>
        <authorList>
            <person name="Pukall R."/>
            <person name="Gehrich-Schroter G."/>
            <person name="Lapidus A."/>
            <person name="Nolan M."/>
            <person name="Glavina Del Rio T."/>
            <person name="Lucas S."/>
            <person name="Chen F."/>
            <person name="Tice H."/>
            <person name="Pitluck S."/>
            <person name="Cheng J.F."/>
            <person name="Copeland A."/>
            <person name="Saunders E."/>
            <person name="Brettin T."/>
            <person name="Detter J.C."/>
            <person name="Bruce D."/>
            <person name="Goodwin L."/>
            <person name="Pati A."/>
            <person name="Ivanova N."/>
            <person name="Mavromatis K."/>
            <person name="Ovchinnikova G."/>
            <person name="Chen A."/>
            <person name="Palaniappan K."/>
            <person name="Land M."/>
            <person name="Hauser L."/>
            <person name="Chang Y.J."/>
            <person name="Jeffries C.D."/>
            <person name="Chain P."/>
            <person name="Goker M."/>
            <person name="Bristow J."/>
            <person name="Eisen J.A."/>
            <person name="Markowitz V."/>
            <person name="Hugenholtz P."/>
            <person name="Kyrpides N.C."/>
            <person name="Klenk H.P."/>
            <person name="Han C."/>
        </authorList>
    </citation>
    <scope>NUCLEOTIDE SEQUENCE [LARGE SCALE GENOMIC DNA]</scope>
    <source>
        <strain evidence="6">ATCC 14870 / DSM 20603 / BCRC 15368 / CIP 55.134 / JCM 11481 / NBRC 15587 / NCTC 10816 / Prevot 55134</strain>
    </source>
</reference>
<evidence type="ECO:0000313" key="6">
    <source>
        <dbReference type="Proteomes" id="UP000000628"/>
    </source>
</evidence>
<name>C7R525_JONDD</name>
<feature type="domain" description="HIT" evidence="4">
    <location>
        <begin position="12"/>
        <end position="119"/>
    </location>
</feature>
<keyword evidence="6" id="KW-1185">Reference proteome</keyword>
<dbReference type="InterPro" id="IPR011146">
    <property type="entry name" value="HIT-like"/>
</dbReference>
<dbReference type="OrthoDB" id="9784774at2"/>
<evidence type="ECO:0000256" key="1">
    <source>
        <dbReference type="PIRSR" id="PIRSR601310-1"/>
    </source>
</evidence>
<evidence type="ECO:0000256" key="2">
    <source>
        <dbReference type="PIRSR" id="PIRSR601310-3"/>
    </source>
</evidence>
<organism evidence="5 6">
    <name type="scientific">Jonesia denitrificans (strain ATCC 14870 / DSM 20603 / BCRC 15368 / CIP 55.134 / JCM 11481 / NBRC 15587 / NCTC 10816 / Prevot 55134)</name>
    <name type="common">Listeria denitrificans</name>
    <dbReference type="NCBI Taxonomy" id="471856"/>
    <lineage>
        <taxon>Bacteria</taxon>
        <taxon>Bacillati</taxon>
        <taxon>Actinomycetota</taxon>
        <taxon>Actinomycetes</taxon>
        <taxon>Micrococcales</taxon>
        <taxon>Jonesiaceae</taxon>
        <taxon>Jonesia</taxon>
    </lineage>
</organism>
<evidence type="ECO:0000259" key="4">
    <source>
        <dbReference type="PROSITE" id="PS51084"/>
    </source>
</evidence>
<dbReference type="STRING" id="471856.Jden_1547"/>
<dbReference type="Gene3D" id="3.30.428.10">
    <property type="entry name" value="HIT-like"/>
    <property type="match status" value="1"/>
</dbReference>
<dbReference type="HOGENOM" id="CLU_056776_8_1_11"/>
<gene>
    <name evidence="5" type="ordered locus">Jden_1547</name>
</gene>
<dbReference type="PROSITE" id="PS51084">
    <property type="entry name" value="HIT_2"/>
    <property type="match status" value="1"/>
</dbReference>
<dbReference type="InterPro" id="IPR036265">
    <property type="entry name" value="HIT-like_sf"/>
</dbReference>
<proteinExistence type="predicted"/>
<dbReference type="Pfam" id="PF01230">
    <property type="entry name" value="HIT"/>
    <property type="match status" value="1"/>
</dbReference>
<dbReference type="RefSeq" id="WP_015771823.1">
    <property type="nucleotide sequence ID" value="NC_013174.1"/>
</dbReference>
<dbReference type="EMBL" id="CP001706">
    <property type="protein sequence ID" value="ACV09195.1"/>
    <property type="molecule type" value="Genomic_DNA"/>
</dbReference>
<dbReference type="PRINTS" id="PR00332">
    <property type="entry name" value="HISTRIAD"/>
</dbReference>
<dbReference type="InterPro" id="IPR001310">
    <property type="entry name" value="Histidine_triad_HIT"/>
</dbReference>
<feature type="short sequence motif" description="Histidine triad motif" evidence="2 3">
    <location>
        <begin position="103"/>
        <end position="107"/>
    </location>
</feature>
<evidence type="ECO:0000313" key="5">
    <source>
        <dbReference type="EMBL" id="ACV09195.1"/>
    </source>
</evidence>
<dbReference type="eggNOG" id="COG0537">
    <property type="taxonomic scope" value="Bacteria"/>
</dbReference>
<dbReference type="PANTHER" id="PTHR23089">
    <property type="entry name" value="HISTIDINE TRIAD HIT PROTEIN"/>
    <property type="match status" value="1"/>
</dbReference>
<sequence>MTETHATSSDCIFCAIATGTMDADIVKENDRIIAFRDINPQAEMHVLVIPRAHHGDVVQLAKAAPETLAELVTFADEIASELADGQFRFIFNSGPQAGQSVFHVHGHVLGGQRLGWTPA</sequence>
<dbReference type="SUPFAM" id="SSF54197">
    <property type="entry name" value="HIT-like"/>
    <property type="match status" value="1"/>
</dbReference>
<feature type="active site" description="Tele-AMP-histidine intermediate" evidence="1">
    <location>
        <position position="105"/>
    </location>
</feature>
<accession>C7R525</accession>
<dbReference type="AlphaFoldDB" id="C7R525"/>
<dbReference type="Proteomes" id="UP000000628">
    <property type="component" value="Chromosome"/>
</dbReference>
<evidence type="ECO:0000256" key="3">
    <source>
        <dbReference type="PROSITE-ProRule" id="PRU00464"/>
    </source>
</evidence>